<proteinExistence type="inferred from homology"/>
<keyword evidence="3" id="KW-0964">Secreted</keyword>
<dbReference type="PANTHER" id="PTHR11802">
    <property type="entry name" value="SERINE PROTEASE FAMILY S10 SERINE CARBOXYPEPTIDASE"/>
    <property type="match status" value="1"/>
</dbReference>
<gene>
    <name evidence="12" type="primary">LOC111106836</name>
</gene>
<dbReference type="Pfam" id="PF00450">
    <property type="entry name" value="Peptidase_S10"/>
    <property type="match status" value="1"/>
</dbReference>
<keyword evidence="11" id="KW-1185">Reference proteome</keyword>
<comment type="subcellular location">
    <subcellularLocation>
        <location evidence="1">Secreted</location>
    </subcellularLocation>
</comment>
<dbReference type="InterPro" id="IPR001563">
    <property type="entry name" value="Peptidase_S10"/>
</dbReference>
<reference evidence="12" key="1">
    <citation type="submission" date="2025-08" db="UniProtKB">
        <authorList>
            <consortium name="RefSeq"/>
        </authorList>
    </citation>
    <scope>IDENTIFICATION</scope>
    <source>
        <tissue evidence="12">Whole sample</tissue>
    </source>
</reference>
<dbReference type="PRINTS" id="PR00724">
    <property type="entry name" value="CRBOXYPTASEC"/>
</dbReference>
<evidence type="ECO:0000256" key="3">
    <source>
        <dbReference type="ARBA" id="ARBA00022525"/>
    </source>
</evidence>
<dbReference type="Proteomes" id="UP000694844">
    <property type="component" value="Chromosome 8"/>
</dbReference>
<comment type="function">
    <text evidence="9">May be involved in vascular wall and kidney homeostasis.</text>
</comment>
<evidence type="ECO:0000313" key="11">
    <source>
        <dbReference type="Proteomes" id="UP000694844"/>
    </source>
</evidence>
<feature type="chain" id="PRO_5034463317" description="Carboxypeptidase" evidence="10">
    <location>
        <begin position="24"/>
        <end position="432"/>
    </location>
</feature>
<keyword evidence="5 10" id="KW-0645">Protease</keyword>
<dbReference type="GO" id="GO:0004185">
    <property type="term" value="F:serine-type carboxypeptidase activity"/>
    <property type="evidence" value="ECO:0007669"/>
    <property type="project" value="UniProtKB-UniRule"/>
</dbReference>
<dbReference type="PANTHER" id="PTHR11802:SF3">
    <property type="entry name" value="RETINOID-INDUCIBLE SERINE CARBOXYPEPTIDASE"/>
    <property type="match status" value="1"/>
</dbReference>
<accession>A0A8B8B254</accession>
<dbReference type="RefSeq" id="XP_022297386.1">
    <property type="nucleotide sequence ID" value="XM_022441678.1"/>
</dbReference>
<keyword evidence="4 10" id="KW-0121">Carboxypeptidase</keyword>
<dbReference type="FunFam" id="3.40.50.1820:FF:000075">
    <property type="entry name" value="Carboxypeptidase"/>
    <property type="match status" value="1"/>
</dbReference>
<dbReference type="OrthoDB" id="443318at2759"/>
<evidence type="ECO:0000256" key="1">
    <source>
        <dbReference type="ARBA" id="ARBA00004613"/>
    </source>
</evidence>
<keyword evidence="6 10" id="KW-0732">Signal</keyword>
<organism evidence="11 12">
    <name type="scientific">Crassostrea virginica</name>
    <name type="common">Eastern oyster</name>
    <dbReference type="NCBI Taxonomy" id="6565"/>
    <lineage>
        <taxon>Eukaryota</taxon>
        <taxon>Metazoa</taxon>
        <taxon>Spiralia</taxon>
        <taxon>Lophotrochozoa</taxon>
        <taxon>Mollusca</taxon>
        <taxon>Bivalvia</taxon>
        <taxon>Autobranchia</taxon>
        <taxon>Pteriomorphia</taxon>
        <taxon>Ostreida</taxon>
        <taxon>Ostreoidea</taxon>
        <taxon>Ostreidae</taxon>
        <taxon>Crassostrea</taxon>
    </lineage>
</organism>
<keyword evidence="7 10" id="KW-0378">Hydrolase</keyword>
<evidence type="ECO:0000256" key="9">
    <source>
        <dbReference type="ARBA" id="ARBA00055847"/>
    </source>
</evidence>
<dbReference type="AlphaFoldDB" id="A0A8B8B254"/>
<dbReference type="SUPFAM" id="SSF53474">
    <property type="entry name" value="alpha/beta-Hydrolases"/>
    <property type="match status" value="1"/>
</dbReference>
<keyword evidence="8" id="KW-0325">Glycoprotein</keyword>
<dbReference type="Gene3D" id="3.40.50.1820">
    <property type="entry name" value="alpha/beta hydrolase"/>
    <property type="match status" value="1"/>
</dbReference>
<name>A0A8B8B254_CRAVI</name>
<comment type="similarity">
    <text evidence="2 10">Belongs to the peptidase S10 family.</text>
</comment>
<evidence type="ECO:0000256" key="7">
    <source>
        <dbReference type="ARBA" id="ARBA00022801"/>
    </source>
</evidence>
<dbReference type="InterPro" id="IPR018202">
    <property type="entry name" value="Ser_caboxypep_ser_AS"/>
</dbReference>
<sequence length="432" mass="49077">MNYRFGLLVFLFILKQEFCSVQAGEYSEQWDYVRVRPGAHLFYWLYHTTSPGGSLKTPLILWLQGGPGQSSTGMGNFEEIGPLDISLKQRKTTWLSEASLLFVDSPVGSGYSYVEYNDLYCNSTEMIAEDMISFLEIFFNGTNGEVFQTVPFYIMTESYGGKMTAVIAERLLQAISNNKLRCNFVGVTLGAPFIHPEVTVQSWINYTLSNALIDQSEEESLLKKYRLLQNSILAGSWDTAFWLMDEIATLLLKYTNNVNLYNFLQWKVDSGRTRRKLNNGQFSDSSDEDALWGLMNGSIRRKLKIIPKTVTWGGQNISVYRNLINDFMKPVVKTVDKLVSATHLQVAVYTGQLDIIVNTLGTLQWVKSLKIFSEYSQSEREPFACSLSSNTCGFVKSYKNFSFFWIMNAGHMVPKDNGDAGLEMLKQILKRT</sequence>
<evidence type="ECO:0000313" key="12">
    <source>
        <dbReference type="RefSeq" id="XP_022297386.1"/>
    </source>
</evidence>
<dbReference type="KEGG" id="cvn:111106836"/>
<dbReference type="InterPro" id="IPR029058">
    <property type="entry name" value="AB_hydrolase_fold"/>
</dbReference>
<protein>
    <recommendedName>
        <fullName evidence="10">Carboxypeptidase</fullName>
        <ecNumber evidence="10">3.4.16.-</ecNumber>
    </recommendedName>
</protein>
<dbReference type="GO" id="GO:0005576">
    <property type="term" value="C:extracellular region"/>
    <property type="evidence" value="ECO:0007669"/>
    <property type="project" value="UniProtKB-SubCell"/>
</dbReference>
<evidence type="ECO:0000256" key="10">
    <source>
        <dbReference type="RuleBase" id="RU361156"/>
    </source>
</evidence>
<dbReference type="EC" id="3.4.16.-" evidence="10"/>
<evidence type="ECO:0000256" key="5">
    <source>
        <dbReference type="ARBA" id="ARBA00022670"/>
    </source>
</evidence>
<dbReference type="GeneID" id="111106836"/>
<evidence type="ECO:0000256" key="2">
    <source>
        <dbReference type="ARBA" id="ARBA00009431"/>
    </source>
</evidence>
<dbReference type="GO" id="GO:0006508">
    <property type="term" value="P:proteolysis"/>
    <property type="evidence" value="ECO:0007669"/>
    <property type="project" value="UniProtKB-KW"/>
</dbReference>
<evidence type="ECO:0000256" key="4">
    <source>
        <dbReference type="ARBA" id="ARBA00022645"/>
    </source>
</evidence>
<evidence type="ECO:0000256" key="8">
    <source>
        <dbReference type="ARBA" id="ARBA00023180"/>
    </source>
</evidence>
<feature type="signal peptide" evidence="10">
    <location>
        <begin position="1"/>
        <end position="23"/>
    </location>
</feature>
<evidence type="ECO:0000256" key="6">
    <source>
        <dbReference type="ARBA" id="ARBA00022729"/>
    </source>
</evidence>
<dbReference type="PROSITE" id="PS00131">
    <property type="entry name" value="CARBOXYPEPT_SER_SER"/>
    <property type="match status" value="1"/>
</dbReference>